<evidence type="ECO:0000313" key="3">
    <source>
        <dbReference type="EMBL" id="KAJ1348567.1"/>
    </source>
</evidence>
<gene>
    <name evidence="3" type="ORF">KIN20_003899</name>
</gene>
<evidence type="ECO:0000313" key="4">
    <source>
        <dbReference type="Proteomes" id="UP001196413"/>
    </source>
</evidence>
<feature type="compositionally biased region" description="Polar residues" evidence="1">
    <location>
        <begin position="127"/>
        <end position="137"/>
    </location>
</feature>
<dbReference type="Proteomes" id="UP001196413">
    <property type="component" value="Unassembled WGS sequence"/>
</dbReference>
<comment type="caution">
    <text evidence="3">The sequence shown here is derived from an EMBL/GenBank/DDBJ whole genome shotgun (WGS) entry which is preliminary data.</text>
</comment>
<dbReference type="AlphaFoldDB" id="A0AAD5QEQ1"/>
<evidence type="ECO:0000256" key="2">
    <source>
        <dbReference type="SAM" id="Phobius"/>
    </source>
</evidence>
<sequence>MTTSGCTHVVDCLTPFGPVNWFQICLGWYQHRTDTSIYTFGSLLWLVLMICVATSSLRARPIRKSKLKEYELLHTESNRQKDSRTRKTRGDGSTSSLGPSKSQMSNRRKGSSKTPSSYASSAATETNGSSAANTIRDSSVKGKVVSRSNKSLFTTKLVSTERQRIRLLYYRIV</sequence>
<feature type="compositionally biased region" description="Basic and acidic residues" evidence="1">
    <location>
        <begin position="73"/>
        <end position="90"/>
    </location>
</feature>
<feature type="compositionally biased region" description="Polar residues" evidence="1">
    <location>
        <begin position="91"/>
        <end position="105"/>
    </location>
</feature>
<reference evidence="3" key="1">
    <citation type="submission" date="2021-06" db="EMBL/GenBank/DDBJ databases">
        <title>Parelaphostrongylus tenuis whole genome reference sequence.</title>
        <authorList>
            <person name="Garwood T.J."/>
            <person name="Larsen P.A."/>
            <person name="Fountain-Jones N.M."/>
            <person name="Garbe J.R."/>
            <person name="Macchietto M.G."/>
            <person name="Kania S.A."/>
            <person name="Gerhold R.W."/>
            <person name="Richards J.E."/>
            <person name="Wolf T.M."/>
        </authorList>
    </citation>
    <scope>NUCLEOTIDE SEQUENCE</scope>
    <source>
        <strain evidence="3">MNPRO001-30</strain>
        <tissue evidence="3">Meninges</tissue>
    </source>
</reference>
<keyword evidence="2" id="KW-1133">Transmembrane helix</keyword>
<name>A0AAD5QEQ1_PARTN</name>
<keyword evidence="2" id="KW-0812">Transmembrane</keyword>
<proteinExistence type="predicted"/>
<dbReference type="EMBL" id="JAHQIW010000518">
    <property type="protein sequence ID" value="KAJ1348567.1"/>
    <property type="molecule type" value="Genomic_DNA"/>
</dbReference>
<keyword evidence="4" id="KW-1185">Reference proteome</keyword>
<feature type="compositionally biased region" description="Low complexity" evidence="1">
    <location>
        <begin position="112"/>
        <end position="126"/>
    </location>
</feature>
<feature type="region of interest" description="Disordered" evidence="1">
    <location>
        <begin position="73"/>
        <end position="143"/>
    </location>
</feature>
<evidence type="ECO:0000256" key="1">
    <source>
        <dbReference type="SAM" id="MobiDB-lite"/>
    </source>
</evidence>
<accession>A0AAD5QEQ1</accession>
<protein>
    <submittedName>
        <fullName evidence="3">Uncharacterized protein</fullName>
    </submittedName>
</protein>
<feature type="transmembrane region" description="Helical" evidence="2">
    <location>
        <begin position="37"/>
        <end position="57"/>
    </location>
</feature>
<keyword evidence="2" id="KW-0472">Membrane</keyword>
<organism evidence="3 4">
    <name type="scientific">Parelaphostrongylus tenuis</name>
    <name type="common">Meningeal worm</name>
    <dbReference type="NCBI Taxonomy" id="148309"/>
    <lineage>
        <taxon>Eukaryota</taxon>
        <taxon>Metazoa</taxon>
        <taxon>Ecdysozoa</taxon>
        <taxon>Nematoda</taxon>
        <taxon>Chromadorea</taxon>
        <taxon>Rhabditida</taxon>
        <taxon>Rhabditina</taxon>
        <taxon>Rhabditomorpha</taxon>
        <taxon>Strongyloidea</taxon>
        <taxon>Metastrongylidae</taxon>
        <taxon>Parelaphostrongylus</taxon>
    </lineage>
</organism>